<protein>
    <submittedName>
        <fullName evidence="1">Uncharacterized protein</fullName>
    </submittedName>
</protein>
<dbReference type="Proteomes" id="UP000403266">
    <property type="component" value="Unassembled WGS sequence"/>
</dbReference>
<dbReference type="RefSeq" id="WP_152710546.1">
    <property type="nucleotide sequence ID" value="NZ_VOSJ01000024.1"/>
</dbReference>
<accession>A0A5N7ME35</accession>
<proteinExistence type="predicted"/>
<gene>
    <name evidence="1" type="ORF">FS320_07760</name>
</gene>
<evidence type="ECO:0000313" key="1">
    <source>
        <dbReference type="EMBL" id="MPR25133.1"/>
    </source>
</evidence>
<dbReference type="EMBL" id="VOSK01000017">
    <property type="protein sequence ID" value="MPR25133.1"/>
    <property type="molecule type" value="Genomic_DNA"/>
</dbReference>
<dbReference type="AlphaFoldDB" id="A0A5N7ME35"/>
<organism evidence="1 2">
    <name type="scientific">Microvirga tunisiensis</name>
    <dbReference type="NCBI Taxonomy" id="2108360"/>
    <lineage>
        <taxon>Bacteria</taxon>
        <taxon>Pseudomonadati</taxon>
        <taxon>Pseudomonadota</taxon>
        <taxon>Alphaproteobacteria</taxon>
        <taxon>Hyphomicrobiales</taxon>
        <taxon>Methylobacteriaceae</taxon>
        <taxon>Microvirga</taxon>
    </lineage>
</organism>
<sequence length="76" mass="8487">MTPRQPPENPDDDEQSELLRAVHTALNDLAPMNDPVEELPLTETQQGVRPALSPDETEVEIDRFEAYLRGPTAFTA</sequence>
<comment type="caution">
    <text evidence="1">The sequence shown here is derived from an EMBL/GenBank/DDBJ whole genome shotgun (WGS) entry which is preliminary data.</text>
</comment>
<reference evidence="1 2" key="1">
    <citation type="journal article" date="2019" name="Syst. Appl. Microbiol.">
        <title>Microvirga tunisiensis sp. nov., a root nodule symbiotic bacterium isolated from Lupinus micranthus and L. luteus grown in Northern Tunisia.</title>
        <authorList>
            <person name="Msaddak A."/>
            <person name="Rejili M."/>
            <person name="Duran D."/>
            <person name="Mars M."/>
            <person name="Palacios J.M."/>
            <person name="Ruiz-Argueso T."/>
            <person name="Rey L."/>
            <person name="Imperial J."/>
        </authorList>
    </citation>
    <scope>NUCLEOTIDE SEQUENCE [LARGE SCALE GENOMIC DNA]</scope>
    <source>
        <strain evidence="1 2">Lmie10</strain>
    </source>
</reference>
<evidence type="ECO:0000313" key="2">
    <source>
        <dbReference type="Proteomes" id="UP000403266"/>
    </source>
</evidence>
<dbReference type="OrthoDB" id="8020343at2"/>
<keyword evidence="2" id="KW-1185">Reference proteome</keyword>
<name>A0A5N7ME35_9HYPH</name>